<accession>A0ABW4NRC5</accession>
<feature type="domain" description="Solute-binding protein family 5" evidence="7">
    <location>
        <begin position="88"/>
        <end position="471"/>
    </location>
</feature>
<gene>
    <name evidence="8" type="ORF">ACFSBK_09345</name>
</gene>
<keyword evidence="4 6" id="KW-0732">Signal</keyword>
<organism evidence="8 9">
    <name type="scientific">Carnobacterium antarcticum</name>
    <dbReference type="NCBI Taxonomy" id="2126436"/>
    <lineage>
        <taxon>Bacteria</taxon>
        <taxon>Bacillati</taxon>
        <taxon>Bacillota</taxon>
        <taxon>Bacilli</taxon>
        <taxon>Lactobacillales</taxon>
        <taxon>Carnobacteriaceae</taxon>
        <taxon>Carnobacterium</taxon>
    </lineage>
</organism>
<comment type="caution">
    <text evidence="8">The sequence shown here is derived from an EMBL/GenBank/DDBJ whole genome shotgun (WGS) entry which is preliminary data.</text>
</comment>
<evidence type="ECO:0000259" key="7">
    <source>
        <dbReference type="Pfam" id="PF00496"/>
    </source>
</evidence>
<evidence type="ECO:0000313" key="9">
    <source>
        <dbReference type="Proteomes" id="UP001597285"/>
    </source>
</evidence>
<dbReference type="PANTHER" id="PTHR30290:SF10">
    <property type="entry name" value="PERIPLASMIC OLIGOPEPTIDE-BINDING PROTEIN-RELATED"/>
    <property type="match status" value="1"/>
</dbReference>
<evidence type="ECO:0000256" key="6">
    <source>
        <dbReference type="SAM" id="SignalP"/>
    </source>
</evidence>
<feature type="signal peptide" evidence="6">
    <location>
        <begin position="1"/>
        <end position="24"/>
    </location>
</feature>
<comment type="similarity">
    <text evidence="2">Belongs to the bacterial solute-binding protein 5 family.</text>
</comment>
<protein>
    <submittedName>
        <fullName evidence="8">Peptide ABC transporter substrate-binding protein</fullName>
    </submittedName>
</protein>
<dbReference type="CDD" id="cd08504">
    <property type="entry name" value="PBP2_OppA"/>
    <property type="match status" value="1"/>
</dbReference>
<reference evidence="9" key="1">
    <citation type="journal article" date="2019" name="Int. J. Syst. Evol. Microbiol.">
        <title>The Global Catalogue of Microorganisms (GCM) 10K type strain sequencing project: providing services to taxonomists for standard genome sequencing and annotation.</title>
        <authorList>
            <consortium name="The Broad Institute Genomics Platform"/>
            <consortium name="The Broad Institute Genome Sequencing Center for Infectious Disease"/>
            <person name="Wu L."/>
            <person name="Ma J."/>
        </authorList>
    </citation>
    <scope>NUCLEOTIDE SEQUENCE [LARGE SCALE GENOMIC DNA]</scope>
    <source>
        <strain evidence="9">KCTC 42143</strain>
    </source>
</reference>
<evidence type="ECO:0000256" key="3">
    <source>
        <dbReference type="ARBA" id="ARBA00022448"/>
    </source>
</evidence>
<dbReference type="Gene3D" id="3.10.105.10">
    <property type="entry name" value="Dipeptide-binding Protein, Domain 3"/>
    <property type="match status" value="1"/>
</dbReference>
<dbReference type="Proteomes" id="UP001597285">
    <property type="component" value="Unassembled WGS sequence"/>
</dbReference>
<keyword evidence="3" id="KW-0813">Transport</keyword>
<sequence>MKLSYKLAASIGAALLLTACSGNGDSSSSTSTESASSTSVNPEGQVVHYTAPTELATMDTTLITDNNSANYLGHVIEGLLRIDEEGDPVPAIAAEEGVISEDGLTYTYKLREDAVWSNGDPVTAHDFVYGIQKLVNPDTGASYSYLAETIINANEIMSGEKDANELGVTADGDYEITFNLTQPTPYFEFLLSFTAFFPQNQAFVEEQGEQYGTSSDAIIANGPFVLENWDGTGLTWDLVKNEDYYAADDVALDTINVQVIKETSTAVNLFEGGQVDNAHLTGEMVKQYTGDENVVVQKKARTAYLEFNWDNEYLKNAKLREALGLVINANDLVNTVLGDGSTEIGGFLPADFVTNPATGTDFAEEAGTFLSYDIQRAQELWEEAKTELGVDTLTLSLVGDDDEKNKKISQYVQGQVQNNLPGITLDLRNVPKKNRLALADSRDFDILQTGWGADFADAINFMDLLYSGSSYNEGGYTNTDFDALIDLAKTTNANDDEKRWNDLQQAHKVLTDDFAFIPLYQEAETQLRNPAVKGIILHPVGVEFDLSRASVED</sequence>
<evidence type="ECO:0000313" key="8">
    <source>
        <dbReference type="EMBL" id="MFD1800052.1"/>
    </source>
</evidence>
<dbReference type="InterPro" id="IPR039424">
    <property type="entry name" value="SBP_5"/>
</dbReference>
<dbReference type="Pfam" id="PF00496">
    <property type="entry name" value="SBP_bac_5"/>
    <property type="match status" value="1"/>
</dbReference>
<dbReference type="InterPro" id="IPR000914">
    <property type="entry name" value="SBP_5_dom"/>
</dbReference>
<dbReference type="InterPro" id="IPR030678">
    <property type="entry name" value="Peptide/Ni-bd"/>
</dbReference>
<feature type="region of interest" description="Disordered" evidence="5">
    <location>
        <begin position="25"/>
        <end position="45"/>
    </location>
</feature>
<evidence type="ECO:0000256" key="2">
    <source>
        <dbReference type="ARBA" id="ARBA00005695"/>
    </source>
</evidence>
<comment type="subcellular location">
    <subcellularLocation>
        <location evidence="1">Cell envelope</location>
    </subcellularLocation>
</comment>
<evidence type="ECO:0000256" key="5">
    <source>
        <dbReference type="SAM" id="MobiDB-lite"/>
    </source>
</evidence>
<dbReference type="RefSeq" id="WP_058919761.1">
    <property type="nucleotide sequence ID" value="NZ_JBHSQC010000023.1"/>
</dbReference>
<evidence type="ECO:0000256" key="4">
    <source>
        <dbReference type="ARBA" id="ARBA00022729"/>
    </source>
</evidence>
<proteinExistence type="inferred from homology"/>
<dbReference type="PROSITE" id="PS51257">
    <property type="entry name" value="PROKAR_LIPOPROTEIN"/>
    <property type="match status" value="1"/>
</dbReference>
<keyword evidence="9" id="KW-1185">Reference proteome</keyword>
<dbReference type="Gene3D" id="3.90.76.10">
    <property type="entry name" value="Dipeptide-binding Protein, Domain 1"/>
    <property type="match status" value="1"/>
</dbReference>
<feature type="chain" id="PRO_5045104241" evidence="6">
    <location>
        <begin position="25"/>
        <end position="553"/>
    </location>
</feature>
<dbReference type="Gene3D" id="3.40.190.10">
    <property type="entry name" value="Periplasmic binding protein-like II"/>
    <property type="match status" value="1"/>
</dbReference>
<dbReference type="EMBL" id="JBHUFF010000017">
    <property type="protein sequence ID" value="MFD1800052.1"/>
    <property type="molecule type" value="Genomic_DNA"/>
</dbReference>
<evidence type="ECO:0000256" key="1">
    <source>
        <dbReference type="ARBA" id="ARBA00004196"/>
    </source>
</evidence>
<dbReference type="PIRSF" id="PIRSF002741">
    <property type="entry name" value="MppA"/>
    <property type="match status" value="1"/>
</dbReference>
<feature type="compositionally biased region" description="Low complexity" evidence="5">
    <location>
        <begin position="26"/>
        <end position="39"/>
    </location>
</feature>
<name>A0ABW4NRC5_9LACT</name>
<dbReference type="SUPFAM" id="SSF53850">
    <property type="entry name" value="Periplasmic binding protein-like II"/>
    <property type="match status" value="1"/>
</dbReference>
<dbReference type="PANTHER" id="PTHR30290">
    <property type="entry name" value="PERIPLASMIC BINDING COMPONENT OF ABC TRANSPORTER"/>
    <property type="match status" value="1"/>
</dbReference>